<dbReference type="GO" id="GO:0019867">
    <property type="term" value="C:outer membrane"/>
    <property type="evidence" value="ECO:0007669"/>
    <property type="project" value="InterPro"/>
</dbReference>
<proteinExistence type="predicted"/>
<dbReference type="NCBIfam" id="TIGR01414">
    <property type="entry name" value="autotrans_barl"/>
    <property type="match status" value="1"/>
</dbReference>
<reference evidence="3 4" key="1">
    <citation type="submission" date="2017-02" db="EMBL/GenBank/DDBJ databases">
        <title>Draft genome sequence of Haemophilus felis CCUG 31170 type strain.</title>
        <authorList>
            <person name="Engstrom-Jakobsson H."/>
            <person name="Salva-Serra F."/>
            <person name="Thorell K."/>
            <person name="Gonzales-Siles L."/>
            <person name="Karlsson R."/>
            <person name="Boulund F."/>
            <person name="Engstrand L."/>
            <person name="Kristiansson E."/>
            <person name="Moore E."/>
        </authorList>
    </citation>
    <scope>NUCLEOTIDE SEQUENCE [LARGE SCALE GENOMIC DNA]</scope>
    <source>
        <strain evidence="3 4">CCUG 31170</strain>
    </source>
</reference>
<keyword evidence="4" id="KW-1185">Reference proteome</keyword>
<dbReference type="Proteomes" id="UP000190023">
    <property type="component" value="Unassembled WGS sequence"/>
</dbReference>
<dbReference type="OrthoDB" id="6053567at2"/>
<dbReference type="InterPro" id="IPR003991">
    <property type="entry name" value="Pertactin_virulence_factor"/>
</dbReference>
<dbReference type="SMART" id="SM00869">
    <property type="entry name" value="Autotransporter"/>
    <property type="match status" value="1"/>
</dbReference>
<accession>A0A1T0B868</accession>
<dbReference type="Pfam" id="PF03797">
    <property type="entry name" value="Autotransporter"/>
    <property type="match status" value="1"/>
</dbReference>
<dbReference type="EMBL" id="MUYB01000009">
    <property type="protein sequence ID" value="OOS06226.1"/>
    <property type="molecule type" value="Genomic_DNA"/>
</dbReference>
<feature type="domain" description="Autotransporter" evidence="2">
    <location>
        <begin position="403"/>
        <end position="663"/>
    </location>
</feature>
<gene>
    <name evidence="3" type="ORF">B0188_02610</name>
</gene>
<dbReference type="PRINTS" id="PR01484">
    <property type="entry name" value="PRTACTNFAMLY"/>
</dbReference>
<evidence type="ECO:0000256" key="1">
    <source>
        <dbReference type="SAM" id="SignalP"/>
    </source>
</evidence>
<dbReference type="STRING" id="123822.B0188_02610"/>
<dbReference type="InterPro" id="IPR006315">
    <property type="entry name" value="OM_autotransptr_brl_dom"/>
</dbReference>
<dbReference type="SUPFAM" id="SSF103515">
    <property type="entry name" value="Autotransporter"/>
    <property type="match status" value="1"/>
</dbReference>
<dbReference type="InterPro" id="IPR005546">
    <property type="entry name" value="Autotransporte_beta"/>
</dbReference>
<name>A0A1T0B868_9PAST</name>
<keyword evidence="1" id="KW-0732">Signal</keyword>
<evidence type="ECO:0000313" key="4">
    <source>
        <dbReference type="Proteomes" id="UP000190023"/>
    </source>
</evidence>
<dbReference type="Gene3D" id="2.40.128.130">
    <property type="entry name" value="Autotransporter beta-domain"/>
    <property type="match status" value="1"/>
</dbReference>
<feature type="chain" id="PRO_5012436445" description="Autotransporter domain-containing protein" evidence="1">
    <location>
        <begin position="24"/>
        <end position="663"/>
    </location>
</feature>
<protein>
    <recommendedName>
        <fullName evidence="2">Autotransporter domain-containing protein</fullName>
    </recommendedName>
</protein>
<dbReference type="InterPro" id="IPR036709">
    <property type="entry name" value="Autotransporte_beta_dom_sf"/>
</dbReference>
<sequence>MKPHILLTAFLCGSTTIFNSVYATELPATTTNKEVKISVNTGNVYDALPKVLINLNGYHKEYETTKSGNNYVATLSNDDIIDRKTLLNKQNVLQIIGGLKTFPRTVIFSEKNGEITTTIRANGNAAIARIIENNSKTFIEDYSYLPLVLTNKPIEKVNVGIYVRYEKLDDPIYKDDPDVMKNVPEPRILYPSLWVENQYATSFYIHTPYGYRTYVYGLPAPKEPTEKEKERGVGGREVDLKIEKEGFVLGPDRYGVYTSLFKLPMMVIDSKTGDIKIPQFLNNNSFAIPTGQEVTYLTTDEPTAKEDVIKSGIVYINDNRPTKYKILDPLPDKVLDTPANVKVQLFFEDGSNFTVEVPVLVKEPKVLPVSFDEAHINFLKDRYAVPFILQDTLRKRLGDLREDKNSERGIWAEVKKGAYGLKDDVANGEYTRYQIGYDKKKTIDNQKDRYKGIAYEHLQGDSSSKNIPFKNKLQGNILTAYLTDIYQDGRYLDFVGKIGRVRSHMTEPDSSIWRSNYYSISAEYGKLRNSKNGFYTEPQVQLTYSHLGSASYVSEKGVKVHLDAVNSLILRSGILFGKKDKQTHFYGKVFLNHEFLGNYKGTYLVGGETKTHHANNRGTWLTVGLGLQKHINEDNYIYFDVERDISKNIPKNWTLSVGVRYKF</sequence>
<dbReference type="AlphaFoldDB" id="A0A1T0B868"/>
<evidence type="ECO:0000259" key="2">
    <source>
        <dbReference type="PROSITE" id="PS51208"/>
    </source>
</evidence>
<evidence type="ECO:0000313" key="3">
    <source>
        <dbReference type="EMBL" id="OOS06226.1"/>
    </source>
</evidence>
<comment type="caution">
    <text evidence="3">The sequence shown here is derived from an EMBL/GenBank/DDBJ whole genome shotgun (WGS) entry which is preliminary data.</text>
</comment>
<organism evidence="3 4">
    <name type="scientific">[Haemophilus] felis</name>
    <dbReference type="NCBI Taxonomy" id="123822"/>
    <lineage>
        <taxon>Bacteria</taxon>
        <taxon>Pseudomonadati</taxon>
        <taxon>Pseudomonadota</taxon>
        <taxon>Gammaproteobacteria</taxon>
        <taxon>Pasteurellales</taxon>
        <taxon>Pasteurellaceae</taxon>
    </lineage>
</organism>
<feature type="signal peptide" evidence="1">
    <location>
        <begin position="1"/>
        <end position="23"/>
    </location>
</feature>
<dbReference type="PROSITE" id="PS51208">
    <property type="entry name" value="AUTOTRANSPORTER"/>
    <property type="match status" value="1"/>
</dbReference>